<dbReference type="Pfam" id="PF07729">
    <property type="entry name" value="FCD"/>
    <property type="match status" value="1"/>
</dbReference>
<dbReference type="InterPro" id="IPR000524">
    <property type="entry name" value="Tscrpt_reg_HTH_GntR"/>
</dbReference>
<dbReference type="EMBL" id="JACDUS010000001">
    <property type="protein sequence ID" value="MBA2880209.1"/>
    <property type="molecule type" value="Genomic_DNA"/>
</dbReference>
<dbReference type="InterPro" id="IPR036390">
    <property type="entry name" value="WH_DNA-bd_sf"/>
</dbReference>
<dbReference type="SMART" id="SM00345">
    <property type="entry name" value="HTH_GNTR"/>
    <property type="match status" value="1"/>
</dbReference>
<dbReference type="Gene3D" id="1.20.120.530">
    <property type="entry name" value="GntR ligand-binding domain-like"/>
    <property type="match status" value="1"/>
</dbReference>
<dbReference type="InterPro" id="IPR011711">
    <property type="entry name" value="GntR_C"/>
</dbReference>
<evidence type="ECO:0000313" key="6">
    <source>
        <dbReference type="Proteomes" id="UP000525298"/>
    </source>
</evidence>
<keyword evidence="1" id="KW-0805">Transcription regulation</keyword>
<protein>
    <submittedName>
        <fullName evidence="5">DNA-binding GntR family transcriptional regulator</fullName>
    </submittedName>
</protein>
<evidence type="ECO:0000256" key="3">
    <source>
        <dbReference type="ARBA" id="ARBA00023163"/>
    </source>
</evidence>
<dbReference type="PROSITE" id="PS50949">
    <property type="entry name" value="HTH_GNTR"/>
    <property type="match status" value="1"/>
</dbReference>
<accession>A0A7W0C6S3</accession>
<proteinExistence type="predicted"/>
<dbReference type="SUPFAM" id="SSF46785">
    <property type="entry name" value="Winged helix' DNA-binding domain"/>
    <property type="match status" value="1"/>
</dbReference>
<name>A0A7W0C6S3_9BACT</name>
<dbReference type="PANTHER" id="PTHR43537:SF24">
    <property type="entry name" value="GLUCONATE OPERON TRANSCRIPTIONAL REPRESSOR"/>
    <property type="match status" value="1"/>
</dbReference>
<dbReference type="GO" id="GO:0003677">
    <property type="term" value="F:DNA binding"/>
    <property type="evidence" value="ECO:0007669"/>
    <property type="project" value="UniProtKB-KW"/>
</dbReference>
<evidence type="ECO:0000256" key="1">
    <source>
        <dbReference type="ARBA" id="ARBA00023015"/>
    </source>
</evidence>
<keyword evidence="6" id="KW-1185">Reference proteome</keyword>
<dbReference type="PANTHER" id="PTHR43537">
    <property type="entry name" value="TRANSCRIPTIONAL REGULATOR, GNTR FAMILY"/>
    <property type="match status" value="1"/>
</dbReference>
<keyword evidence="3" id="KW-0804">Transcription</keyword>
<comment type="caution">
    <text evidence="5">The sequence shown here is derived from an EMBL/GenBank/DDBJ whole genome shotgun (WGS) entry which is preliminary data.</text>
</comment>
<dbReference type="Proteomes" id="UP000525298">
    <property type="component" value="Unassembled WGS sequence"/>
</dbReference>
<dbReference type="RefSeq" id="WP_181549865.1">
    <property type="nucleotide sequence ID" value="NZ_JACDUS010000001.1"/>
</dbReference>
<dbReference type="AlphaFoldDB" id="A0A7W0C6S3"/>
<gene>
    <name evidence="5" type="ORF">HNR65_000516</name>
</gene>
<dbReference type="CDD" id="cd07377">
    <property type="entry name" value="WHTH_GntR"/>
    <property type="match status" value="1"/>
</dbReference>
<evidence type="ECO:0000313" key="5">
    <source>
        <dbReference type="EMBL" id="MBA2880209.1"/>
    </source>
</evidence>
<feature type="domain" description="HTH gntR-type" evidence="4">
    <location>
        <begin position="7"/>
        <end position="74"/>
    </location>
</feature>
<dbReference type="Gene3D" id="1.10.10.10">
    <property type="entry name" value="Winged helix-like DNA-binding domain superfamily/Winged helix DNA-binding domain"/>
    <property type="match status" value="1"/>
</dbReference>
<sequence>MDFSVSSGLAEQIAAYLEDRIIRLEIKPGQRIREAAVAEELGVSRSPVREALRILENNLVVELIPRRGARVTVISETFICDLCDVLAELLGLVGSKCPVNGIDEELAVIDEAAKRSWTCANNGDLDGYYTAVLDFCMACLKAAKNQLLEQMITELLPNLRRIIYASFLAMGDTIKTNADTVITGNNYVQQRNPEMAEKTVRDYIMRMRAFALENNAAAILFDDHLSRH</sequence>
<organism evidence="5 6">
    <name type="scientific">Desulfosalsimonas propionicica</name>
    <dbReference type="NCBI Taxonomy" id="332175"/>
    <lineage>
        <taxon>Bacteria</taxon>
        <taxon>Pseudomonadati</taxon>
        <taxon>Thermodesulfobacteriota</taxon>
        <taxon>Desulfobacteria</taxon>
        <taxon>Desulfobacterales</taxon>
        <taxon>Desulfosalsimonadaceae</taxon>
        <taxon>Desulfosalsimonas</taxon>
    </lineage>
</organism>
<dbReference type="InterPro" id="IPR036388">
    <property type="entry name" value="WH-like_DNA-bd_sf"/>
</dbReference>
<dbReference type="GO" id="GO:0003700">
    <property type="term" value="F:DNA-binding transcription factor activity"/>
    <property type="evidence" value="ECO:0007669"/>
    <property type="project" value="InterPro"/>
</dbReference>
<evidence type="ECO:0000259" key="4">
    <source>
        <dbReference type="PROSITE" id="PS50949"/>
    </source>
</evidence>
<dbReference type="Pfam" id="PF00392">
    <property type="entry name" value="GntR"/>
    <property type="match status" value="1"/>
</dbReference>
<dbReference type="SUPFAM" id="SSF48008">
    <property type="entry name" value="GntR ligand-binding domain-like"/>
    <property type="match status" value="1"/>
</dbReference>
<dbReference type="InterPro" id="IPR008920">
    <property type="entry name" value="TF_FadR/GntR_C"/>
</dbReference>
<reference evidence="5 6" key="1">
    <citation type="submission" date="2020-07" db="EMBL/GenBank/DDBJ databases">
        <title>Genomic Encyclopedia of Type Strains, Phase IV (KMG-IV): sequencing the most valuable type-strain genomes for metagenomic binning, comparative biology and taxonomic classification.</title>
        <authorList>
            <person name="Goeker M."/>
        </authorList>
    </citation>
    <scope>NUCLEOTIDE SEQUENCE [LARGE SCALE GENOMIC DNA]</scope>
    <source>
        <strain evidence="5 6">DSM 17721</strain>
    </source>
</reference>
<evidence type="ECO:0000256" key="2">
    <source>
        <dbReference type="ARBA" id="ARBA00023125"/>
    </source>
</evidence>
<keyword evidence="2 5" id="KW-0238">DNA-binding</keyword>